<gene>
    <name evidence="2" type="ORF">GGR20_002766</name>
</gene>
<comment type="caution">
    <text evidence="2">The sequence shown here is derived from an EMBL/GenBank/DDBJ whole genome shotgun (WGS) entry which is preliminary data.</text>
</comment>
<keyword evidence="3" id="KW-1185">Reference proteome</keyword>
<protein>
    <submittedName>
        <fullName evidence="2">Uncharacterized protein</fullName>
    </submittedName>
</protein>
<organism evidence="2 3">
    <name type="scientific">Devosia subaequoris</name>
    <dbReference type="NCBI Taxonomy" id="395930"/>
    <lineage>
        <taxon>Bacteria</taxon>
        <taxon>Pseudomonadati</taxon>
        <taxon>Pseudomonadota</taxon>
        <taxon>Alphaproteobacteria</taxon>
        <taxon>Hyphomicrobiales</taxon>
        <taxon>Devosiaceae</taxon>
        <taxon>Devosia</taxon>
    </lineage>
</organism>
<dbReference type="AlphaFoldDB" id="A0A7W6IQ97"/>
<name>A0A7W6IQ97_9HYPH</name>
<dbReference type="Proteomes" id="UP000547011">
    <property type="component" value="Unassembled WGS sequence"/>
</dbReference>
<evidence type="ECO:0000256" key="1">
    <source>
        <dbReference type="SAM" id="MobiDB-lite"/>
    </source>
</evidence>
<dbReference type="EMBL" id="JACIEW010000006">
    <property type="protein sequence ID" value="MBB4053110.1"/>
    <property type="molecule type" value="Genomic_DNA"/>
</dbReference>
<sequence>MVSVTKKSLTMPSLSGTEREHGADTRTSQPRRSPQRDGGVFCPELQNDE</sequence>
<reference evidence="2 3" key="1">
    <citation type="submission" date="2020-08" db="EMBL/GenBank/DDBJ databases">
        <title>Genomic Encyclopedia of Type Strains, Phase IV (KMG-IV): sequencing the most valuable type-strain genomes for metagenomic binning, comparative biology and taxonomic classification.</title>
        <authorList>
            <person name="Goeker M."/>
        </authorList>
    </citation>
    <scope>NUCLEOTIDE SEQUENCE [LARGE SCALE GENOMIC DNA]</scope>
    <source>
        <strain evidence="2 3">DSM 23447</strain>
    </source>
</reference>
<evidence type="ECO:0000313" key="2">
    <source>
        <dbReference type="EMBL" id="MBB4053110.1"/>
    </source>
</evidence>
<feature type="compositionally biased region" description="Polar residues" evidence="1">
    <location>
        <begin position="1"/>
        <end position="16"/>
    </location>
</feature>
<accession>A0A7W6IQ97</accession>
<proteinExistence type="predicted"/>
<feature type="region of interest" description="Disordered" evidence="1">
    <location>
        <begin position="1"/>
        <end position="49"/>
    </location>
</feature>
<evidence type="ECO:0000313" key="3">
    <source>
        <dbReference type="Proteomes" id="UP000547011"/>
    </source>
</evidence>